<feature type="transmembrane region" description="Helical" evidence="6">
    <location>
        <begin position="327"/>
        <end position="346"/>
    </location>
</feature>
<feature type="transmembrane region" description="Helical" evidence="6">
    <location>
        <begin position="95"/>
        <end position="115"/>
    </location>
</feature>
<dbReference type="GO" id="GO:0005886">
    <property type="term" value="C:plasma membrane"/>
    <property type="evidence" value="ECO:0007669"/>
    <property type="project" value="UniProtKB-SubCell"/>
</dbReference>
<organism evidence="7 8">
    <name type="scientific">Anaeromicrobium sediminis</name>
    <dbReference type="NCBI Taxonomy" id="1478221"/>
    <lineage>
        <taxon>Bacteria</taxon>
        <taxon>Bacillati</taxon>
        <taxon>Bacillota</taxon>
        <taxon>Clostridia</taxon>
        <taxon>Peptostreptococcales</taxon>
        <taxon>Thermotaleaceae</taxon>
        <taxon>Anaeromicrobium</taxon>
    </lineage>
</organism>
<evidence type="ECO:0000313" key="7">
    <source>
        <dbReference type="EMBL" id="PAB55843.1"/>
    </source>
</evidence>
<evidence type="ECO:0000256" key="3">
    <source>
        <dbReference type="ARBA" id="ARBA00022692"/>
    </source>
</evidence>
<reference evidence="7 8" key="1">
    <citation type="submission" date="2017-06" db="EMBL/GenBank/DDBJ databases">
        <title>Draft genome sequence of anaerobic fermentative bacterium Anaeromicrobium sediminis DY2726D isolated from West Pacific Ocean sediments.</title>
        <authorList>
            <person name="Zeng X."/>
        </authorList>
    </citation>
    <scope>NUCLEOTIDE SEQUENCE [LARGE SCALE GENOMIC DNA]</scope>
    <source>
        <strain evidence="7 8">DY2726D</strain>
    </source>
</reference>
<dbReference type="PANTHER" id="PTHR42770">
    <property type="entry name" value="AMINO ACID TRANSPORTER-RELATED"/>
    <property type="match status" value="1"/>
</dbReference>
<keyword evidence="8" id="KW-1185">Reference proteome</keyword>
<feature type="transmembrane region" description="Helical" evidence="6">
    <location>
        <begin position="274"/>
        <end position="295"/>
    </location>
</feature>
<dbReference type="OrthoDB" id="3181223at2"/>
<feature type="transmembrane region" description="Helical" evidence="6">
    <location>
        <begin position="52"/>
        <end position="74"/>
    </location>
</feature>
<evidence type="ECO:0000256" key="5">
    <source>
        <dbReference type="ARBA" id="ARBA00023136"/>
    </source>
</evidence>
<evidence type="ECO:0000256" key="2">
    <source>
        <dbReference type="ARBA" id="ARBA00022475"/>
    </source>
</evidence>
<comment type="caution">
    <text evidence="7">The sequence shown here is derived from an EMBL/GenBank/DDBJ whole genome shotgun (WGS) entry which is preliminary data.</text>
</comment>
<feature type="transmembrane region" description="Helical" evidence="6">
    <location>
        <begin position="194"/>
        <end position="216"/>
    </location>
</feature>
<name>A0A267MAK3_9FIRM</name>
<keyword evidence="2" id="KW-1003">Cell membrane</keyword>
<comment type="subcellular location">
    <subcellularLocation>
        <location evidence="1">Cell membrane</location>
        <topology evidence="1">Multi-pass membrane protein</topology>
    </subcellularLocation>
</comment>
<dbReference type="InterPro" id="IPR002293">
    <property type="entry name" value="AA/rel_permease1"/>
</dbReference>
<dbReference type="RefSeq" id="WP_095136286.1">
    <property type="nucleotide sequence ID" value="NZ_NIBG01000045.1"/>
</dbReference>
<sequence>MANKGQLKSQEENLKKVIGLGGAMSISAGQVIGAGIMALTGIGIGLTGGSVVLSFILAAILTIFMTMPIAVMGASVPTTGGLYRYTSRLLSPKMGFFYLLLFLLGQITIAMYAISFADYLQGLVPNVPVKMVALGILTLLYILNLFGVDFAAKIQGVMVSVLVASIIAFIIGGIPKVNLEVFSGPTLFTGGAKGFFVATALLTFATSGAIVIAEMGGEMKNPGRDIPLAIITTTICIGILYAFMSTIAVAVLPLEEVAFQPLTNVARAILSKPLFLFFVIGGAMTALATTLNATFSHVTKGLLIACADGWLPKSMGKVNEKYGTPHYLLTIFYIVGAVPIVSGLSLEFISKLGNGAILIANLLPVISAYMLPKKYPEAYENSKFKFSEKKFKIIVVVAAIIQGIQGYFLISDLPSKTIIMSACYMLLVYIYCHFTWKKGKISLTSDF</sequence>
<evidence type="ECO:0000256" key="4">
    <source>
        <dbReference type="ARBA" id="ARBA00022989"/>
    </source>
</evidence>
<dbReference type="Pfam" id="PF13520">
    <property type="entry name" value="AA_permease_2"/>
    <property type="match status" value="1"/>
</dbReference>
<feature type="transmembrane region" description="Helical" evidence="6">
    <location>
        <begin position="391"/>
        <end position="410"/>
    </location>
</feature>
<evidence type="ECO:0000256" key="6">
    <source>
        <dbReference type="SAM" id="Phobius"/>
    </source>
</evidence>
<keyword evidence="3 6" id="KW-0812">Transmembrane</keyword>
<feature type="transmembrane region" description="Helical" evidence="6">
    <location>
        <begin position="352"/>
        <end position="371"/>
    </location>
</feature>
<feature type="transmembrane region" description="Helical" evidence="6">
    <location>
        <begin position="416"/>
        <end position="436"/>
    </location>
</feature>
<keyword evidence="5 6" id="KW-0472">Membrane</keyword>
<dbReference type="Proteomes" id="UP000216024">
    <property type="component" value="Unassembled WGS sequence"/>
</dbReference>
<feature type="transmembrane region" description="Helical" evidence="6">
    <location>
        <begin position="20"/>
        <end position="46"/>
    </location>
</feature>
<dbReference type="EMBL" id="NIBG01000045">
    <property type="protein sequence ID" value="PAB55843.1"/>
    <property type="molecule type" value="Genomic_DNA"/>
</dbReference>
<feature type="transmembrane region" description="Helical" evidence="6">
    <location>
        <begin position="127"/>
        <end position="147"/>
    </location>
</feature>
<feature type="transmembrane region" description="Helical" evidence="6">
    <location>
        <begin position="154"/>
        <end position="174"/>
    </location>
</feature>
<dbReference type="GO" id="GO:0022857">
    <property type="term" value="F:transmembrane transporter activity"/>
    <property type="evidence" value="ECO:0007669"/>
    <property type="project" value="InterPro"/>
</dbReference>
<accession>A0A267MAK3</accession>
<keyword evidence="4 6" id="KW-1133">Transmembrane helix</keyword>
<dbReference type="PIRSF" id="PIRSF006060">
    <property type="entry name" value="AA_transporter"/>
    <property type="match status" value="1"/>
</dbReference>
<evidence type="ECO:0000313" key="8">
    <source>
        <dbReference type="Proteomes" id="UP000216024"/>
    </source>
</evidence>
<proteinExistence type="predicted"/>
<dbReference type="InterPro" id="IPR050367">
    <property type="entry name" value="APC_superfamily"/>
</dbReference>
<feature type="transmembrane region" description="Helical" evidence="6">
    <location>
        <begin position="228"/>
        <end position="254"/>
    </location>
</feature>
<dbReference type="Gene3D" id="1.20.1740.10">
    <property type="entry name" value="Amino acid/polyamine transporter I"/>
    <property type="match status" value="1"/>
</dbReference>
<dbReference type="AlphaFoldDB" id="A0A267MAK3"/>
<protein>
    <submittedName>
        <fullName evidence="7">Amino acid transporter</fullName>
    </submittedName>
</protein>
<dbReference type="PANTHER" id="PTHR42770:SF7">
    <property type="entry name" value="MEMBRANE PROTEIN"/>
    <property type="match status" value="1"/>
</dbReference>
<evidence type="ECO:0000256" key="1">
    <source>
        <dbReference type="ARBA" id="ARBA00004651"/>
    </source>
</evidence>
<gene>
    <name evidence="7" type="ORF">CCE28_21555</name>
</gene>